<keyword evidence="2" id="KW-1185">Reference proteome</keyword>
<evidence type="ECO:0000313" key="2">
    <source>
        <dbReference type="Proteomes" id="UP001163321"/>
    </source>
</evidence>
<reference evidence="1 2" key="1">
    <citation type="journal article" date="2022" name="bioRxiv">
        <title>The genome of the oomycete Peronosclerospora sorghi, a cosmopolitan pathogen of maize and sorghum, is inflated with dispersed pseudogenes.</title>
        <authorList>
            <person name="Fletcher K."/>
            <person name="Martin F."/>
            <person name="Isakeit T."/>
            <person name="Cavanaugh K."/>
            <person name="Magill C."/>
            <person name="Michelmore R."/>
        </authorList>
    </citation>
    <scope>NUCLEOTIDE SEQUENCE [LARGE SCALE GENOMIC DNA]</scope>
    <source>
        <strain evidence="1">P6</strain>
    </source>
</reference>
<name>A0ACC0WXE9_9STRA</name>
<sequence length="121" mass="13432">MVNSLHSQVSDDEKSDNNPPEVAPSQSIICSWLANADHNAVKTKHSKLAKKFSRALEQATGSQTYYRALQLEWKSPPANERHILHSFFEPVKSATVQLISGVNCETFDPPAICEPLEVESL</sequence>
<comment type="caution">
    <text evidence="1">The sequence shown here is derived from an EMBL/GenBank/DDBJ whole genome shotgun (WGS) entry which is preliminary data.</text>
</comment>
<dbReference type="Proteomes" id="UP001163321">
    <property type="component" value="Chromosome 1"/>
</dbReference>
<protein>
    <submittedName>
        <fullName evidence="1">Uncharacterized protein</fullName>
    </submittedName>
</protein>
<organism evidence="1 2">
    <name type="scientific">Peronosclerospora sorghi</name>
    <dbReference type="NCBI Taxonomy" id="230839"/>
    <lineage>
        <taxon>Eukaryota</taxon>
        <taxon>Sar</taxon>
        <taxon>Stramenopiles</taxon>
        <taxon>Oomycota</taxon>
        <taxon>Peronosporomycetes</taxon>
        <taxon>Peronosporales</taxon>
        <taxon>Peronosporaceae</taxon>
        <taxon>Peronosclerospora</taxon>
    </lineage>
</organism>
<gene>
    <name evidence="1" type="ORF">PsorP6_002175</name>
</gene>
<proteinExistence type="predicted"/>
<accession>A0ACC0WXE9</accession>
<evidence type="ECO:0000313" key="1">
    <source>
        <dbReference type="EMBL" id="KAI9922744.1"/>
    </source>
</evidence>
<dbReference type="EMBL" id="CM047580">
    <property type="protein sequence ID" value="KAI9922744.1"/>
    <property type="molecule type" value="Genomic_DNA"/>
</dbReference>